<name>A0A0F8ZHB9_9ZZZZ</name>
<reference evidence="1" key="1">
    <citation type="journal article" date="2015" name="Nature">
        <title>Complex archaea that bridge the gap between prokaryotes and eukaryotes.</title>
        <authorList>
            <person name="Spang A."/>
            <person name="Saw J.H."/>
            <person name="Jorgensen S.L."/>
            <person name="Zaremba-Niedzwiedzka K."/>
            <person name="Martijn J."/>
            <person name="Lind A.E."/>
            <person name="van Eijk R."/>
            <person name="Schleper C."/>
            <person name="Guy L."/>
            <person name="Ettema T.J."/>
        </authorList>
    </citation>
    <scope>NUCLEOTIDE SEQUENCE</scope>
</reference>
<protein>
    <recommendedName>
        <fullName evidence="2">Major capsid protein</fullName>
    </recommendedName>
</protein>
<proteinExistence type="predicted"/>
<accession>A0A0F8ZHB9</accession>
<dbReference type="EMBL" id="LAZR01051327">
    <property type="protein sequence ID" value="KKK85405.1"/>
    <property type="molecule type" value="Genomic_DNA"/>
</dbReference>
<organism evidence="1">
    <name type="scientific">marine sediment metagenome</name>
    <dbReference type="NCBI Taxonomy" id="412755"/>
    <lineage>
        <taxon>unclassified sequences</taxon>
        <taxon>metagenomes</taxon>
        <taxon>ecological metagenomes</taxon>
    </lineage>
</organism>
<comment type="caution">
    <text evidence="1">The sequence shown here is derived from an EMBL/GenBank/DDBJ whole genome shotgun (WGS) entry which is preliminary data.</text>
</comment>
<gene>
    <name evidence="1" type="ORF">LCGC14_2773640</name>
</gene>
<evidence type="ECO:0000313" key="1">
    <source>
        <dbReference type="EMBL" id="KKK85405.1"/>
    </source>
</evidence>
<evidence type="ECO:0008006" key="2">
    <source>
        <dbReference type="Google" id="ProtNLM"/>
    </source>
</evidence>
<dbReference type="AlphaFoldDB" id="A0A0F8ZHB9"/>
<sequence>MAINHWNSLAEAEKLTQSFLIPGVIEENIYRNPILGMNMPVAWTPGKTILYNRELSESKDDVAVVDIGSQLSWSSSVTYQQKEVTLKRRYIQRILDTFIKDVYGTINDYEAVIMAECQKAMFVDLNEQIIYGDLTYNSGEFDGMHAWAAEESLVSSGSGLNYDGEDKGLNLKKLRNLDTTMKLGVDVYLFPFQVADRLAAAYIDGLGGEVTGVFTSRGQLSYVSMGVNELGKRVMFWNGVPIVPTDYLVAEESGTGTGSSSNARALYSTDSTFSIFAIRFGNVYQGNPGFMYGFGSTEMSGQLYKTVLFDELEDFDASGIRLVSYGATILGSKYGLGRMFDVDDDDVIVST</sequence>